<evidence type="ECO:0000256" key="7">
    <source>
        <dbReference type="ARBA" id="ARBA00022842"/>
    </source>
</evidence>
<dbReference type="EMBL" id="FXXI01000001">
    <property type="protein sequence ID" value="SMR99569.1"/>
    <property type="molecule type" value="Genomic_DNA"/>
</dbReference>
<evidence type="ECO:0000256" key="3">
    <source>
        <dbReference type="ARBA" id="ARBA00022695"/>
    </source>
</evidence>
<evidence type="ECO:0000256" key="8">
    <source>
        <dbReference type="HAMAP-Rule" id="MF_00692"/>
    </source>
</evidence>
<reference evidence="9 12" key="2">
    <citation type="submission" date="2023-11" db="EMBL/GenBank/DDBJ databases">
        <title>Plant-associative lifestyle of Vibrio porteresiae and its evolutionary dynamics.</title>
        <authorList>
            <person name="Rameshkumar N."/>
            <person name="Kirti K."/>
        </authorList>
    </citation>
    <scope>NUCLEOTIDE SEQUENCE [LARGE SCALE GENOMIC DNA]</scope>
    <source>
        <strain evidence="9 12">MSSRF38</strain>
    </source>
</reference>
<comment type="similarity">
    <text evidence="1 8">Belongs to the SELO family.</text>
</comment>
<evidence type="ECO:0000256" key="6">
    <source>
        <dbReference type="ARBA" id="ARBA00022840"/>
    </source>
</evidence>
<feature type="binding site" evidence="8">
    <location>
        <position position="111"/>
    </location>
    <ligand>
        <name>ATP</name>
        <dbReference type="ChEBI" id="CHEBI:30616"/>
    </ligand>
</feature>
<dbReference type="InterPro" id="IPR003846">
    <property type="entry name" value="SelO"/>
</dbReference>
<keyword evidence="12" id="KW-1185">Reference proteome</keyword>
<name>A0A1Y6IPH6_9VIBR</name>
<sequence length="499" mass="57771">MSLWQHLPVYHRYAELPETFYIRVIPTPLENPRWVTWNAPLAEHFGLTGVPDEIWLQIFSGEPVPDYFQPLAMKYAGHQFGVYNPALGDGRGLLFGEIRDRQGRWFDVHLKGVGQTPYSRMGDGRAVLRSTIREYLCSEAMAALGSETTRALGMMVSDTPVYRERVEQGALLIRLGETHIRFGHFEHFFYTGQHDDLRLLADKVIEWHFPQLLLQSHQQQPYQQKVPPYLGLFQEIVQRTAKMIAFWQAYGFAHGVMNTDNMSVLGQTFDYGPFAFLDDYDPHFICNHSDYQGRYAFDMQPGIGQWNLTALAQAFTPLVGKNELETELGTYTVLLNQEYSRLMRCKLGLQQHQDGDSELCSDMLKLMAKNRVDYTLFFRRLSSLDAQPPEFVAELFHDQPAAMQWLQQYRLRCEREIDSAGHRYSAKQRCQVMRQVNPKFVLRNYLAQQVIDAAEQGDFLPLEQLIQVLQHPYDEQPMFEQYAELPPAWGKCLEISCSS</sequence>
<dbReference type="EC" id="2.7.7.-" evidence="8"/>
<feature type="active site" description="Proton acceptor" evidence="8">
    <location>
        <position position="260"/>
    </location>
</feature>
<comment type="catalytic activity">
    <reaction evidence="8">
        <text>L-seryl-[protein] + UTP = O-(5'-uridylyl)-L-seryl-[protein] + diphosphate</text>
        <dbReference type="Rhea" id="RHEA:64604"/>
        <dbReference type="Rhea" id="RHEA-COMP:9863"/>
        <dbReference type="Rhea" id="RHEA-COMP:16635"/>
        <dbReference type="ChEBI" id="CHEBI:29999"/>
        <dbReference type="ChEBI" id="CHEBI:33019"/>
        <dbReference type="ChEBI" id="CHEBI:46398"/>
        <dbReference type="ChEBI" id="CHEBI:156051"/>
    </reaction>
</comment>
<evidence type="ECO:0000313" key="10">
    <source>
        <dbReference type="EMBL" id="SMR99569.1"/>
    </source>
</evidence>
<feature type="binding site" evidence="8">
    <location>
        <position position="123"/>
    </location>
    <ligand>
        <name>ATP</name>
        <dbReference type="ChEBI" id="CHEBI:30616"/>
    </ligand>
</feature>
<evidence type="ECO:0000313" key="9">
    <source>
        <dbReference type="EMBL" id="MDW6003639.1"/>
    </source>
</evidence>
<evidence type="ECO:0000256" key="5">
    <source>
        <dbReference type="ARBA" id="ARBA00022741"/>
    </source>
</evidence>
<organism evidence="10 11">
    <name type="scientific">Vibrio mangrovi</name>
    <dbReference type="NCBI Taxonomy" id="474394"/>
    <lineage>
        <taxon>Bacteria</taxon>
        <taxon>Pseudomonadati</taxon>
        <taxon>Pseudomonadota</taxon>
        <taxon>Gammaproteobacteria</taxon>
        <taxon>Vibrionales</taxon>
        <taxon>Vibrionaceae</taxon>
        <taxon>Vibrio</taxon>
    </lineage>
</organism>
<evidence type="ECO:0000256" key="1">
    <source>
        <dbReference type="ARBA" id="ARBA00009747"/>
    </source>
</evidence>
<keyword evidence="5 8" id="KW-0547">Nucleotide-binding</keyword>
<evidence type="ECO:0000256" key="2">
    <source>
        <dbReference type="ARBA" id="ARBA00022679"/>
    </source>
</evidence>
<comment type="catalytic activity">
    <reaction evidence="8">
        <text>L-tyrosyl-[protein] + UTP = O-(5'-uridylyl)-L-tyrosyl-[protein] + diphosphate</text>
        <dbReference type="Rhea" id="RHEA:83887"/>
        <dbReference type="Rhea" id="RHEA-COMP:10136"/>
        <dbReference type="Rhea" id="RHEA-COMP:20238"/>
        <dbReference type="ChEBI" id="CHEBI:33019"/>
        <dbReference type="ChEBI" id="CHEBI:46398"/>
        <dbReference type="ChEBI" id="CHEBI:46858"/>
        <dbReference type="ChEBI" id="CHEBI:90602"/>
    </reaction>
</comment>
<keyword evidence="2 8" id="KW-0808">Transferase</keyword>
<keyword evidence="7 8" id="KW-0460">Magnesium</keyword>
<feature type="binding site" evidence="8">
    <location>
        <position position="124"/>
    </location>
    <ligand>
        <name>ATP</name>
        <dbReference type="ChEBI" id="CHEBI:30616"/>
    </ligand>
</feature>
<feature type="binding site" evidence="8">
    <location>
        <position position="90"/>
    </location>
    <ligand>
        <name>ATP</name>
        <dbReference type="ChEBI" id="CHEBI:30616"/>
    </ligand>
</feature>
<feature type="binding site" evidence="8">
    <location>
        <position position="91"/>
    </location>
    <ligand>
        <name>ATP</name>
        <dbReference type="ChEBI" id="CHEBI:30616"/>
    </ligand>
</feature>
<dbReference type="RefSeq" id="WP_087479589.1">
    <property type="nucleotide sequence ID" value="NZ_AP024883.1"/>
</dbReference>
<keyword evidence="4 8" id="KW-0479">Metal-binding</keyword>
<feature type="binding site" evidence="8">
    <location>
        <position position="270"/>
    </location>
    <ligand>
        <name>Mg(2+)</name>
        <dbReference type="ChEBI" id="CHEBI:18420"/>
    </ligand>
</feature>
<feature type="binding site" evidence="8">
    <location>
        <position position="88"/>
    </location>
    <ligand>
        <name>ATP</name>
        <dbReference type="ChEBI" id="CHEBI:30616"/>
    </ligand>
</feature>
<feature type="binding site" evidence="8">
    <location>
        <position position="261"/>
    </location>
    <ligand>
        <name>Mg(2+)</name>
        <dbReference type="ChEBI" id="CHEBI:18420"/>
    </ligand>
</feature>
<dbReference type="EC" id="2.7.7.108" evidence="8"/>
<evidence type="ECO:0000313" key="11">
    <source>
        <dbReference type="Proteomes" id="UP000196125"/>
    </source>
</evidence>
<dbReference type="OrthoDB" id="9776281at2"/>
<dbReference type="PANTHER" id="PTHR32057:SF14">
    <property type="entry name" value="PROTEIN ADENYLYLTRANSFERASE SELO, MITOCHONDRIAL"/>
    <property type="match status" value="1"/>
</dbReference>
<evidence type="ECO:0000256" key="4">
    <source>
        <dbReference type="ARBA" id="ARBA00022723"/>
    </source>
</evidence>
<dbReference type="GO" id="GO:0070733">
    <property type="term" value="F:AMPylase activity"/>
    <property type="evidence" value="ECO:0007669"/>
    <property type="project" value="UniProtKB-EC"/>
</dbReference>
<dbReference type="NCBIfam" id="NF000658">
    <property type="entry name" value="PRK00029.1"/>
    <property type="match status" value="1"/>
</dbReference>
<comment type="function">
    <text evidence="8">Nucleotidyltransferase involved in the post-translational modification of proteins. It can catalyze the addition of adenosine monophosphate (AMP) or uridine monophosphate (UMP) to a protein, resulting in modifications known as AMPylation and UMPylation.</text>
</comment>
<proteinExistence type="inferred from homology"/>
<comment type="catalytic activity">
    <reaction evidence="8">
        <text>L-seryl-[protein] + ATP = 3-O-(5'-adenylyl)-L-seryl-[protein] + diphosphate</text>
        <dbReference type="Rhea" id="RHEA:58120"/>
        <dbReference type="Rhea" id="RHEA-COMP:9863"/>
        <dbReference type="Rhea" id="RHEA-COMP:15073"/>
        <dbReference type="ChEBI" id="CHEBI:29999"/>
        <dbReference type="ChEBI" id="CHEBI:30616"/>
        <dbReference type="ChEBI" id="CHEBI:33019"/>
        <dbReference type="ChEBI" id="CHEBI:142516"/>
        <dbReference type="EC" id="2.7.7.108"/>
    </reaction>
</comment>
<dbReference type="Proteomes" id="UP001283366">
    <property type="component" value="Unassembled WGS sequence"/>
</dbReference>
<comment type="catalytic activity">
    <reaction evidence="8">
        <text>L-tyrosyl-[protein] + ATP = O-(5'-adenylyl)-L-tyrosyl-[protein] + diphosphate</text>
        <dbReference type="Rhea" id="RHEA:54288"/>
        <dbReference type="Rhea" id="RHEA-COMP:10136"/>
        <dbReference type="Rhea" id="RHEA-COMP:13846"/>
        <dbReference type="ChEBI" id="CHEBI:30616"/>
        <dbReference type="ChEBI" id="CHEBI:33019"/>
        <dbReference type="ChEBI" id="CHEBI:46858"/>
        <dbReference type="ChEBI" id="CHEBI:83624"/>
        <dbReference type="EC" id="2.7.7.108"/>
    </reaction>
</comment>
<reference evidence="10 11" key="1">
    <citation type="submission" date="2017-05" db="EMBL/GenBank/DDBJ databases">
        <authorList>
            <person name="Song R."/>
            <person name="Chenine A.L."/>
            <person name="Ruprecht R.M."/>
        </authorList>
    </citation>
    <scope>NUCLEOTIDE SEQUENCE [LARGE SCALE GENOMIC DNA]</scope>
    <source>
        <strain evidence="10 11">CECT 7927</strain>
    </source>
</reference>
<dbReference type="AlphaFoldDB" id="A0A1Y6IPH6"/>
<dbReference type="GO" id="GO:0005524">
    <property type="term" value="F:ATP binding"/>
    <property type="evidence" value="ECO:0007669"/>
    <property type="project" value="UniProtKB-UniRule"/>
</dbReference>
<dbReference type="GO" id="GO:0030145">
    <property type="term" value="F:manganese ion binding"/>
    <property type="evidence" value="ECO:0007669"/>
    <property type="project" value="UniProtKB-UniRule"/>
</dbReference>
<keyword evidence="3 8" id="KW-0548">Nucleotidyltransferase</keyword>
<feature type="binding site" evidence="8">
    <location>
        <position position="270"/>
    </location>
    <ligand>
        <name>ATP</name>
        <dbReference type="ChEBI" id="CHEBI:30616"/>
    </ligand>
</feature>
<evidence type="ECO:0000313" key="12">
    <source>
        <dbReference type="Proteomes" id="UP001283366"/>
    </source>
</evidence>
<keyword evidence="6 8" id="KW-0067">ATP-binding</keyword>
<comment type="cofactor">
    <cofactor evidence="8">
        <name>Mg(2+)</name>
        <dbReference type="ChEBI" id="CHEBI:18420"/>
    </cofactor>
    <cofactor evidence="8">
        <name>Mn(2+)</name>
        <dbReference type="ChEBI" id="CHEBI:29035"/>
    </cofactor>
</comment>
<keyword evidence="8" id="KW-0464">Manganese</keyword>
<comment type="catalytic activity">
    <reaction evidence="8">
        <text>L-histidyl-[protein] + UTP = N(tele)-(5'-uridylyl)-L-histidyl-[protein] + diphosphate</text>
        <dbReference type="Rhea" id="RHEA:83891"/>
        <dbReference type="Rhea" id="RHEA-COMP:9745"/>
        <dbReference type="Rhea" id="RHEA-COMP:20239"/>
        <dbReference type="ChEBI" id="CHEBI:29979"/>
        <dbReference type="ChEBI" id="CHEBI:33019"/>
        <dbReference type="ChEBI" id="CHEBI:46398"/>
        <dbReference type="ChEBI" id="CHEBI:233474"/>
    </reaction>
</comment>
<feature type="binding site" evidence="8">
    <location>
        <position position="174"/>
    </location>
    <ligand>
        <name>ATP</name>
        <dbReference type="ChEBI" id="CHEBI:30616"/>
    </ligand>
</feature>
<dbReference type="GO" id="GO:0000287">
    <property type="term" value="F:magnesium ion binding"/>
    <property type="evidence" value="ECO:0007669"/>
    <property type="project" value="UniProtKB-UniRule"/>
</dbReference>
<accession>A0A1Y6IPH6</accession>
<comment type="catalytic activity">
    <reaction evidence="8">
        <text>L-threonyl-[protein] + ATP = 3-O-(5'-adenylyl)-L-threonyl-[protein] + diphosphate</text>
        <dbReference type="Rhea" id="RHEA:54292"/>
        <dbReference type="Rhea" id="RHEA-COMP:11060"/>
        <dbReference type="Rhea" id="RHEA-COMP:13847"/>
        <dbReference type="ChEBI" id="CHEBI:30013"/>
        <dbReference type="ChEBI" id="CHEBI:30616"/>
        <dbReference type="ChEBI" id="CHEBI:33019"/>
        <dbReference type="ChEBI" id="CHEBI:138113"/>
        <dbReference type="EC" id="2.7.7.108"/>
    </reaction>
</comment>
<dbReference type="HAMAP" id="MF_00692">
    <property type="entry name" value="SelO"/>
    <property type="match status" value="1"/>
</dbReference>
<protein>
    <recommendedName>
        <fullName evidence="8">Protein nucleotidyltransferase YdiU</fullName>
        <ecNumber evidence="8">2.7.7.-</ecNumber>
    </recommendedName>
    <alternativeName>
        <fullName evidence="8">Protein adenylyltransferase YdiU</fullName>
        <ecNumber evidence="8">2.7.7.108</ecNumber>
    </alternativeName>
    <alternativeName>
        <fullName evidence="8">Protein uridylyltransferase YdiU</fullName>
        <ecNumber evidence="8">2.7.7.-</ecNumber>
    </alternativeName>
</protein>
<dbReference type="Proteomes" id="UP000196125">
    <property type="component" value="Unassembled WGS sequence"/>
</dbReference>
<dbReference type="Pfam" id="PF02696">
    <property type="entry name" value="SelO"/>
    <property type="match status" value="1"/>
</dbReference>
<dbReference type="EMBL" id="JAWRCO010000001">
    <property type="protein sequence ID" value="MDW6003639.1"/>
    <property type="molecule type" value="Genomic_DNA"/>
</dbReference>
<gene>
    <name evidence="8" type="primary">ydiU</name>
    <name evidence="8" type="synonym">selO</name>
    <name evidence="9" type="ORF">SBX37_12345</name>
    <name evidence="10" type="ORF">VIM7927_00795</name>
</gene>
<dbReference type="PANTHER" id="PTHR32057">
    <property type="entry name" value="PROTEIN ADENYLYLTRANSFERASE SELO, MITOCHONDRIAL"/>
    <property type="match status" value="1"/>
</dbReference>
<feature type="binding site" evidence="8">
    <location>
        <position position="181"/>
    </location>
    <ligand>
        <name>ATP</name>
        <dbReference type="ChEBI" id="CHEBI:30616"/>
    </ligand>
</feature>